<dbReference type="STRING" id="1844972.A7K91_18900"/>
<organism evidence="3 4">
    <name type="scientific">Paenibacillus oryzae</name>
    <dbReference type="NCBI Taxonomy" id="1844972"/>
    <lineage>
        <taxon>Bacteria</taxon>
        <taxon>Bacillati</taxon>
        <taxon>Bacillota</taxon>
        <taxon>Bacilli</taxon>
        <taxon>Bacillales</taxon>
        <taxon>Paenibacillaceae</taxon>
        <taxon>Paenibacillus</taxon>
    </lineage>
</organism>
<feature type="chain" id="PRO_5038881905" evidence="2">
    <location>
        <begin position="20"/>
        <end position="200"/>
    </location>
</feature>
<dbReference type="AlphaFoldDB" id="A0A1A5YR07"/>
<sequence length="200" mass="21743">MRVLFLVTLIICGALGTAAGGQETDIGASMPENQPSFSYEQVKEDSSWMQDAEGAVSATESESSEQSAATAEPATFKLETVCGISLYDSREDVVAKLGQPSEIDKDEFFADLEVYRYEGLRVAFAGDFIQYVDIDPAHGLDIDGNPVEATREALVKALGEPDYKAEDGIVFQRDEALLKLFLDPQTGKPQAVSYYHIATV</sequence>
<dbReference type="Proteomes" id="UP000092024">
    <property type="component" value="Unassembled WGS sequence"/>
</dbReference>
<accession>A0A1A5YR07</accession>
<evidence type="ECO:0000256" key="1">
    <source>
        <dbReference type="SAM" id="MobiDB-lite"/>
    </source>
</evidence>
<comment type="caution">
    <text evidence="3">The sequence shown here is derived from an EMBL/GenBank/DDBJ whole genome shotgun (WGS) entry which is preliminary data.</text>
</comment>
<keyword evidence="4" id="KW-1185">Reference proteome</keyword>
<proteinExistence type="predicted"/>
<feature type="signal peptide" evidence="2">
    <location>
        <begin position="1"/>
        <end position="19"/>
    </location>
</feature>
<feature type="compositionally biased region" description="Low complexity" evidence="1">
    <location>
        <begin position="52"/>
        <end position="71"/>
    </location>
</feature>
<protein>
    <submittedName>
        <fullName evidence="3">Uncharacterized protein</fullName>
    </submittedName>
</protein>
<dbReference type="RefSeq" id="WP_068679970.1">
    <property type="nucleotide sequence ID" value="NZ_LYPA01000030.1"/>
</dbReference>
<name>A0A1A5YR07_9BACL</name>
<dbReference type="EMBL" id="LYPA01000030">
    <property type="protein sequence ID" value="OBR67999.1"/>
    <property type="molecule type" value="Genomic_DNA"/>
</dbReference>
<keyword evidence="2" id="KW-0732">Signal</keyword>
<evidence type="ECO:0000313" key="3">
    <source>
        <dbReference type="EMBL" id="OBR67999.1"/>
    </source>
</evidence>
<reference evidence="3 4" key="1">
    <citation type="submission" date="2016-05" db="EMBL/GenBank/DDBJ databases">
        <title>Paenibacillus oryzae. sp. nov., isolated from the rice root.</title>
        <authorList>
            <person name="Zhang J."/>
            <person name="Zhang X."/>
        </authorList>
    </citation>
    <scope>NUCLEOTIDE SEQUENCE [LARGE SCALE GENOMIC DNA]</scope>
    <source>
        <strain evidence="3 4">1DrF-4</strain>
    </source>
</reference>
<gene>
    <name evidence="3" type="ORF">A7K91_18900</name>
</gene>
<feature type="region of interest" description="Disordered" evidence="1">
    <location>
        <begin position="49"/>
        <end position="71"/>
    </location>
</feature>
<dbReference type="OrthoDB" id="2654428at2"/>
<evidence type="ECO:0000313" key="4">
    <source>
        <dbReference type="Proteomes" id="UP000092024"/>
    </source>
</evidence>
<evidence type="ECO:0000256" key="2">
    <source>
        <dbReference type="SAM" id="SignalP"/>
    </source>
</evidence>